<sequence>MWLREDVELQYTGQQSKVYELIASIETSDRTRQRHERHGIQKPAMIIESRDQALSRQEKAAPRSWFIEFLEEPAAKVQSMFRLGWRDSTSSSKRGLREGCTSQEWGTYHATGHSWSMDGPRAKHAAQLKISSEDTRSSNGRTCICYCISAYKHNSLYFIFMGTSTIYVVWPIDDQGGAVAIVSRRSLSKSSAAKLSEAIVACLHHAMKERTYRGKTI</sequence>
<dbReference type="Proteomes" id="UP001203852">
    <property type="component" value="Unassembled WGS sequence"/>
</dbReference>
<evidence type="ECO:0000313" key="2">
    <source>
        <dbReference type="Proteomes" id="UP001203852"/>
    </source>
</evidence>
<gene>
    <name evidence="1" type="ORF">EDD36DRAFT_147423</name>
</gene>
<reference evidence="1" key="1">
    <citation type="journal article" date="2022" name="bioRxiv">
        <title>Deciphering the potential niche of two novel black yeast fungi from a biological soil crust based on their genomes, phenotypes, and melanin regulation.</title>
        <authorList>
            <consortium name="DOE Joint Genome Institute"/>
            <person name="Carr E.C."/>
            <person name="Barton Q."/>
            <person name="Grambo S."/>
            <person name="Sullivan M."/>
            <person name="Renfro C.M."/>
            <person name="Kuo A."/>
            <person name="Pangilinan J."/>
            <person name="Lipzen A."/>
            <person name="Keymanesh K."/>
            <person name="Savage E."/>
            <person name="Barry K."/>
            <person name="Grigoriev I.V."/>
            <person name="Riekhof W.R."/>
            <person name="Harris S.S."/>
        </authorList>
    </citation>
    <scope>NUCLEOTIDE SEQUENCE</scope>
    <source>
        <strain evidence="1">JF 03-4F</strain>
    </source>
</reference>
<protein>
    <submittedName>
        <fullName evidence="1">Uncharacterized protein</fullName>
    </submittedName>
</protein>
<dbReference type="AlphaFoldDB" id="A0AAN6IGM6"/>
<proteinExistence type="predicted"/>
<dbReference type="EMBL" id="MU404351">
    <property type="protein sequence ID" value="KAI1616836.1"/>
    <property type="molecule type" value="Genomic_DNA"/>
</dbReference>
<keyword evidence="2" id="KW-1185">Reference proteome</keyword>
<organism evidence="1 2">
    <name type="scientific">Exophiala viscosa</name>
    <dbReference type="NCBI Taxonomy" id="2486360"/>
    <lineage>
        <taxon>Eukaryota</taxon>
        <taxon>Fungi</taxon>
        <taxon>Dikarya</taxon>
        <taxon>Ascomycota</taxon>
        <taxon>Pezizomycotina</taxon>
        <taxon>Eurotiomycetes</taxon>
        <taxon>Chaetothyriomycetidae</taxon>
        <taxon>Chaetothyriales</taxon>
        <taxon>Herpotrichiellaceae</taxon>
        <taxon>Exophiala</taxon>
    </lineage>
</organism>
<comment type="caution">
    <text evidence="1">The sequence shown here is derived from an EMBL/GenBank/DDBJ whole genome shotgun (WGS) entry which is preliminary data.</text>
</comment>
<evidence type="ECO:0000313" key="1">
    <source>
        <dbReference type="EMBL" id="KAI1616836.1"/>
    </source>
</evidence>
<name>A0AAN6IGM6_9EURO</name>
<accession>A0AAN6IGM6</accession>